<sequence>MAVELPGYFYDTEKRRYFKITNSINASTELSGNKYSRDVLNNVKVNLLGQQSKKAYTDPYKIQDEYLKDRSIRYMVDNNVVSKGQIFKQSESSASIVSTNNITFPYSDKIIAAQDVNYIEDGLHRTKTLYITSAGQILETRIDSPPNTAILLFRPEDTEESTIDLANFEVSQYYLGLVLVHMVGSHGKNILFWSVQNRNETINFRSKVIENKYMTYVTLLDPNHIFYLLGNKLHFVSSENFSFDNKLILYPKERSYWRLKGQITCVKFNPIDNETYRIYAGSRNGILTSFIFSVKYGVMPKSVQTWDRPGNLITIVSMLSTNIDGIIFVSGLTNKKDHSQTIIALNTKSLLPNLTHMLTLKSHFRNVTQSTEIFLLNQHENILLYGCKRGVRVEPDFEIFKLDSNSPINDKSHHILPNLKFSSLLDKKYFTSPFELIQIVGEIGEQNVKKNIDDRIFIKRLLIKVFAKVSHHNQTCMIIVKL</sequence>
<dbReference type="SUPFAM" id="SSF50978">
    <property type="entry name" value="WD40 repeat-like"/>
    <property type="match status" value="1"/>
</dbReference>
<dbReference type="EMBL" id="LLZZ01000004">
    <property type="protein sequence ID" value="KTB13826.1"/>
    <property type="molecule type" value="Genomic_DNA"/>
</dbReference>
<reference evidence="2 3" key="1">
    <citation type="submission" date="2015-10" db="EMBL/GenBank/DDBJ databases">
        <title>Draft genomes sequences of Candida glabrata isolates 1A, 1B, 2A, 2B, 3A and 3B.</title>
        <authorList>
            <person name="Haavelsrud O.E."/>
            <person name="Gaustad P."/>
        </authorList>
    </citation>
    <scope>NUCLEOTIDE SEQUENCE [LARGE SCALE GENOMIC DNA]</scope>
    <source>
        <strain evidence="2">910700640</strain>
    </source>
</reference>
<evidence type="ECO:0000313" key="2">
    <source>
        <dbReference type="EMBL" id="KTB13826.1"/>
    </source>
</evidence>
<dbReference type="VEuPathDB" id="FungiDB:GWK60_L09295"/>
<dbReference type="VEuPathDB" id="FungiDB:B1J91_L05940g"/>
<dbReference type="VEuPathDB" id="FungiDB:CAGL0L05940g"/>
<dbReference type="EMBL" id="LLZZ01000035">
    <property type="protein sequence ID" value="KTB11494.1"/>
    <property type="molecule type" value="Genomic_DNA"/>
</dbReference>
<gene>
    <name evidence="1" type="ORF">AO440_004504</name>
    <name evidence="2" type="ORF">AO440_005674</name>
</gene>
<dbReference type="InterPro" id="IPR036322">
    <property type="entry name" value="WD40_repeat_dom_sf"/>
</dbReference>
<accession>A0A0W0DAF1</accession>
<dbReference type="VEuPathDB" id="FungiDB:GVI51_L05797"/>
<name>A0A0W0DAF1_CANGB</name>
<protein>
    <submittedName>
        <fullName evidence="2">Uncharacterized protein</fullName>
    </submittedName>
</protein>
<comment type="caution">
    <text evidence="2">The sequence shown here is derived from an EMBL/GenBank/DDBJ whole genome shotgun (WGS) entry which is preliminary data.</text>
</comment>
<dbReference type="Proteomes" id="UP000054886">
    <property type="component" value="Unassembled WGS sequence"/>
</dbReference>
<dbReference type="AlphaFoldDB" id="A0A0W0DAF1"/>
<organism evidence="2 3">
    <name type="scientific">Candida glabrata</name>
    <name type="common">Yeast</name>
    <name type="synonym">Torulopsis glabrata</name>
    <dbReference type="NCBI Taxonomy" id="5478"/>
    <lineage>
        <taxon>Eukaryota</taxon>
        <taxon>Fungi</taxon>
        <taxon>Dikarya</taxon>
        <taxon>Ascomycota</taxon>
        <taxon>Saccharomycotina</taxon>
        <taxon>Saccharomycetes</taxon>
        <taxon>Saccharomycetales</taxon>
        <taxon>Saccharomycetaceae</taxon>
        <taxon>Nakaseomyces</taxon>
    </lineage>
</organism>
<evidence type="ECO:0000313" key="1">
    <source>
        <dbReference type="EMBL" id="KTB11494.1"/>
    </source>
</evidence>
<proteinExistence type="predicted"/>
<evidence type="ECO:0000313" key="3">
    <source>
        <dbReference type="Proteomes" id="UP000054886"/>
    </source>
</evidence>